<keyword evidence="2" id="KW-0812">Transmembrane</keyword>
<feature type="region of interest" description="Disordered" evidence="1">
    <location>
        <begin position="392"/>
        <end position="416"/>
    </location>
</feature>
<gene>
    <name evidence="3" type="ORF">LAME_0E11210G</name>
</gene>
<reference evidence="4" key="1">
    <citation type="submission" date="2016-03" db="EMBL/GenBank/DDBJ databases">
        <authorList>
            <person name="Devillers Hugo."/>
        </authorList>
    </citation>
    <scope>NUCLEOTIDE SEQUENCE [LARGE SCALE GENOMIC DNA]</scope>
</reference>
<dbReference type="GO" id="GO:0035838">
    <property type="term" value="C:growing cell tip"/>
    <property type="evidence" value="ECO:0007669"/>
    <property type="project" value="TreeGrafter"/>
</dbReference>
<dbReference type="PANTHER" id="PTHR28013:SF8">
    <property type="entry name" value="AEL027WP"/>
    <property type="match status" value="1"/>
</dbReference>
<keyword evidence="4" id="KW-1185">Reference proteome</keyword>
<feature type="transmembrane region" description="Helical" evidence="2">
    <location>
        <begin position="122"/>
        <end position="148"/>
    </location>
</feature>
<evidence type="ECO:0000256" key="1">
    <source>
        <dbReference type="SAM" id="MobiDB-lite"/>
    </source>
</evidence>
<dbReference type="Pfam" id="PF06687">
    <property type="entry name" value="SUR7"/>
    <property type="match status" value="1"/>
</dbReference>
<evidence type="ECO:0000313" key="3">
    <source>
        <dbReference type="EMBL" id="SCU91083.1"/>
    </source>
</evidence>
<organism evidence="3 4">
    <name type="scientific">Lachancea meyersii CBS 8951</name>
    <dbReference type="NCBI Taxonomy" id="1266667"/>
    <lineage>
        <taxon>Eukaryota</taxon>
        <taxon>Fungi</taxon>
        <taxon>Dikarya</taxon>
        <taxon>Ascomycota</taxon>
        <taxon>Saccharomycotina</taxon>
        <taxon>Saccharomycetes</taxon>
        <taxon>Saccharomycetales</taxon>
        <taxon>Saccharomycetaceae</taxon>
        <taxon>Lachancea</taxon>
    </lineage>
</organism>
<dbReference type="GO" id="GO:0005886">
    <property type="term" value="C:plasma membrane"/>
    <property type="evidence" value="ECO:0007669"/>
    <property type="project" value="InterPro"/>
</dbReference>
<protein>
    <submittedName>
        <fullName evidence="3">LAME_0E11210g1_1</fullName>
    </submittedName>
</protein>
<dbReference type="PANTHER" id="PTHR28013">
    <property type="entry name" value="PROTEIN DCV1-RELATED"/>
    <property type="match status" value="1"/>
</dbReference>
<dbReference type="AlphaFoldDB" id="A0A1G4JKJ8"/>
<dbReference type="EMBL" id="LT598481">
    <property type="protein sequence ID" value="SCU91083.1"/>
    <property type="molecule type" value="Genomic_DNA"/>
</dbReference>
<evidence type="ECO:0000313" key="4">
    <source>
        <dbReference type="Proteomes" id="UP000191144"/>
    </source>
</evidence>
<feature type="compositionally biased region" description="Polar residues" evidence="1">
    <location>
        <begin position="325"/>
        <end position="353"/>
    </location>
</feature>
<feature type="transmembrane region" description="Helical" evidence="2">
    <location>
        <begin position="155"/>
        <end position="175"/>
    </location>
</feature>
<feature type="compositionally biased region" description="Acidic residues" evidence="1">
    <location>
        <begin position="404"/>
        <end position="415"/>
    </location>
</feature>
<keyword evidence="2" id="KW-1133">Transmembrane helix</keyword>
<feature type="transmembrane region" description="Helical" evidence="2">
    <location>
        <begin position="12"/>
        <end position="34"/>
    </location>
</feature>
<feature type="region of interest" description="Disordered" evidence="1">
    <location>
        <begin position="540"/>
        <end position="564"/>
    </location>
</feature>
<keyword evidence="2" id="KW-0472">Membrane</keyword>
<accession>A0A1G4JKJ8</accession>
<feature type="region of interest" description="Disordered" evidence="1">
    <location>
        <begin position="304"/>
        <end position="354"/>
    </location>
</feature>
<sequence length="595" mass="64793">MARKLGLSVSTLLFIVQFAAMAFLIICCVTAPVFKQIGLAKTGDFVFGTFGYCENGACSSAAANYHPETLATSGDWKLSSSAREKLGKILIIMPVAAGLTFFATLGNFISQFGRLSSSGVCFILNLLLSIIGFAASALMCVITFLLFYPNITWCSWLLIPSAAINLICVPMTFVAHSLASSGEPEGDSDSASGLNVTRLDQDDVLDRYSMDEYKESHKALNGDKPVYPEVYKGPQIVTSSTIHSSTTDSRSDRDAFVRERPNNTAGSGASQTQLAIADPAPDFSFEETTTVTRPYSAIAGSQNVQHFSQEEAAPKPFRAPPQTYRGPSTTSSFYSQTEGELSRQGTLKTTDLRPSSALDLQAAKRGKPDHEELQNIIKGAIHEVEDEEFLKQQTIDPSERPSLDDDDGIKDDDSDFTSVSQRGINQNYMTAINGNGFAHKSPQVAMMPNPRSYGLHEQSPVAKIPHHKYQVVPSQAQRNYAPQPQGMLPQHQYQPYAVHQPVQAHERAAYSRSQRVPNNLHGTSDAILNTSPDFMVAGAPATSTPGSRDPQRGMYAMPPKTATNTTYRPAYKKRLARQNIPAASMARDGPYSGMM</sequence>
<dbReference type="Proteomes" id="UP000191144">
    <property type="component" value="Chromosome E"/>
</dbReference>
<dbReference type="InterPro" id="IPR009571">
    <property type="entry name" value="SUR7/Rim9-like_fungi"/>
</dbReference>
<dbReference type="OrthoDB" id="2354757at2759"/>
<proteinExistence type="predicted"/>
<feature type="transmembrane region" description="Helical" evidence="2">
    <location>
        <begin position="89"/>
        <end position="110"/>
    </location>
</feature>
<dbReference type="GO" id="GO:0032153">
    <property type="term" value="C:cell division site"/>
    <property type="evidence" value="ECO:0007669"/>
    <property type="project" value="TreeGrafter"/>
</dbReference>
<dbReference type="InterPro" id="IPR051380">
    <property type="entry name" value="pH-response_reg_palI/RIM9"/>
</dbReference>
<evidence type="ECO:0000256" key="2">
    <source>
        <dbReference type="SAM" id="Phobius"/>
    </source>
</evidence>
<name>A0A1G4JKJ8_9SACH</name>